<sequence length="816" mass="90468">MIDYWDLEPDGKIYALPVNEDDFSGKRMSITYAVSAGQLLLVPVLIFLAWSKPRTSTLFLALELLLFVVSSTWDLILRLLSVSNTTFQMQDLALGIVSSLPALSFLMFATALYVGEIRGQLPEVWKSSVATHAFGVLILPLVPISFVGALLGGVLLVQYDDKVLAFDDSSDLVTHDIISIAGAGAGLFIALSEIALTPLPFTFPTIILRRALRFSSRLILVLGLLGLYLAVPDRQSLSHRRLDSEDGHHNPDEPASKSPRLTEGKDGGEAKEKSGKSKKKKPEPLRIGAPVNGTFRRLSTDATREFYSNHAKVRGVEIHVPVERVVFRTPAARAPILSFAGSIFDQDALTELAEVIRRRPPPSPQPEPLTARSTKKYAGSIYDPGRISVLGSDLAQWPPTATASLSPPGDSRSGLTSPIYPTRGQREPPGRMRSNRSRRQNSDARELRYQQSRYNSQTIRNAPASRVPPGFQDDYTTDEMTESELRGPRMVHPFAMGADLDVPVSAGEDDLVRIRDIPRYRTGDVTISEALPRTNSVRRKPVPAYEVVDRRMSRSVPIEVASLRERYIPGRRDQIEEENRSRMEKMGPSTATSWQSTVIPSPPPPNPRRETDPNLALSPIVSPTSEYSTQDQHKSLFFATPDETPESTLRGSTRTSRTVSSRRPSDESLIHGARDSMLLPTPDFSRRSEGFPREKLSRQALTEEVLGQEYDEDMASNMSGMATRGSEVGVRAVREAFRMRRVEDTRISTQPSEVSVMASLSRLQRDAGIEADPKRLDNISELRFSISTMESEDLTPRANRTSETPAVAEIGAWWAR</sequence>
<feature type="transmembrane region" description="Helical" evidence="2">
    <location>
        <begin position="57"/>
        <end position="80"/>
    </location>
</feature>
<evidence type="ECO:0000256" key="2">
    <source>
        <dbReference type="SAM" id="Phobius"/>
    </source>
</evidence>
<evidence type="ECO:0000256" key="1">
    <source>
        <dbReference type="SAM" id="MobiDB-lite"/>
    </source>
</evidence>
<feature type="transmembrane region" description="Helical" evidence="2">
    <location>
        <begin position="177"/>
        <end position="199"/>
    </location>
</feature>
<feature type="compositionally biased region" description="Polar residues" evidence="1">
    <location>
        <begin position="449"/>
        <end position="460"/>
    </location>
</feature>
<name>A0A4Q1BRN7_TREME</name>
<dbReference type="AlphaFoldDB" id="A0A4Q1BRN7"/>
<feature type="compositionally biased region" description="Basic and acidic residues" evidence="1">
    <location>
        <begin position="571"/>
        <end position="585"/>
    </location>
</feature>
<gene>
    <name evidence="3" type="ORF">M231_02101</name>
</gene>
<keyword evidence="2" id="KW-0472">Membrane</keyword>
<dbReference type="OrthoDB" id="2564790at2759"/>
<dbReference type="EMBL" id="SDIL01000016">
    <property type="protein sequence ID" value="RXK40644.1"/>
    <property type="molecule type" value="Genomic_DNA"/>
</dbReference>
<feature type="region of interest" description="Disordered" evidence="1">
    <location>
        <begin position="571"/>
        <end position="667"/>
    </location>
</feature>
<feature type="transmembrane region" description="Helical" evidence="2">
    <location>
        <begin position="30"/>
        <end position="50"/>
    </location>
</feature>
<keyword evidence="2" id="KW-0812">Transmembrane</keyword>
<keyword evidence="2" id="KW-1133">Transmembrane helix</keyword>
<evidence type="ECO:0000313" key="4">
    <source>
        <dbReference type="Proteomes" id="UP000289152"/>
    </source>
</evidence>
<feature type="compositionally biased region" description="Low complexity" evidence="1">
    <location>
        <begin position="647"/>
        <end position="662"/>
    </location>
</feature>
<feature type="region of interest" description="Disordered" evidence="1">
    <location>
        <begin position="240"/>
        <end position="292"/>
    </location>
</feature>
<dbReference type="InParanoid" id="A0A4Q1BRN7"/>
<reference evidence="3 4" key="1">
    <citation type="submission" date="2016-06" db="EMBL/GenBank/DDBJ databases">
        <title>Evolution of pathogenesis and genome organization in the Tremellales.</title>
        <authorList>
            <person name="Cuomo C."/>
            <person name="Litvintseva A."/>
            <person name="Heitman J."/>
            <person name="Chen Y."/>
            <person name="Sun S."/>
            <person name="Springer D."/>
            <person name="Dromer F."/>
            <person name="Young S."/>
            <person name="Zeng Q."/>
            <person name="Chapman S."/>
            <person name="Gujja S."/>
            <person name="Saif S."/>
            <person name="Birren B."/>
        </authorList>
    </citation>
    <scope>NUCLEOTIDE SEQUENCE [LARGE SCALE GENOMIC DNA]</scope>
    <source>
        <strain evidence="3 4">ATCC 28783</strain>
    </source>
</reference>
<dbReference type="VEuPathDB" id="FungiDB:TREMEDRAFT_61727"/>
<keyword evidence="4" id="KW-1185">Reference proteome</keyword>
<feature type="compositionally biased region" description="Polar residues" evidence="1">
    <location>
        <begin position="621"/>
        <end position="630"/>
    </location>
</feature>
<comment type="caution">
    <text evidence="3">The sequence shown here is derived from an EMBL/GenBank/DDBJ whole genome shotgun (WGS) entry which is preliminary data.</text>
</comment>
<protein>
    <submittedName>
        <fullName evidence="3">Uncharacterized protein</fullName>
    </submittedName>
</protein>
<feature type="transmembrane region" description="Helical" evidence="2">
    <location>
        <begin position="134"/>
        <end position="157"/>
    </location>
</feature>
<feature type="region of interest" description="Disordered" evidence="1">
    <location>
        <begin position="399"/>
        <end position="475"/>
    </location>
</feature>
<organism evidence="3 4">
    <name type="scientific">Tremella mesenterica</name>
    <name type="common">Jelly fungus</name>
    <dbReference type="NCBI Taxonomy" id="5217"/>
    <lineage>
        <taxon>Eukaryota</taxon>
        <taxon>Fungi</taxon>
        <taxon>Dikarya</taxon>
        <taxon>Basidiomycota</taxon>
        <taxon>Agaricomycotina</taxon>
        <taxon>Tremellomycetes</taxon>
        <taxon>Tremellales</taxon>
        <taxon>Tremellaceae</taxon>
        <taxon>Tremella</taxon>
    </lineage>
</organism>
<accession>A0A4Q1BRN7</accession>
<evidence type="ECO:0000313" key="3">
    <source>
        <dbReference type="EMBL" id="RXK40644.1"/>
    </source>
</evidence>
<feature type="compositionally biased region" description="Basic and acidic residues" evidence="1">
    <location>
        <begin position="240"/>
        <end position="275"/>
    </location>
</feature>
<dbReference type="Proteomes" id="UP000289152">
    <property type="component" value="Unassembled WGS sequence"/>
</dbReference>
<feature type="region of interest" description="Disordered" evidence="1">
    <location>
        <begin position="357"/>
        <end position="377"/>
    </location>
</feature>
<feature type="transmembrane region" description="Helical" evidence="2">
    <location>
        <begin position="92"/>
        <end position="114"/>
    </location>
</feature>
<feature type="transmembrane region" description="Helical" evidence="2">
    <location>
        <begin position="211"/>
        <end position="231"/>
    </location>
</feature>
<feature type="compositionally biased region" description="Polar residues" evidence="1">
    <location>
        <begin position="589"/>
        <end position="599"/>
    </location>
</feature>
<proteinExistence type="predicted"/>